<keyword evidence="1" id="KW-0732">Signal</keyword>
<evidence type="ECO:0000313" key="3">
    <source>
        <dbReference type="EMBL" id="KAK9150529.1"/>
    </source>
</evidence>
<feature type="signal peptide" evidence="1">
    <location>
        <begin position="1"/>
        <end position="21"/>
    </location>
</feature>
<sequence>MAHPFFSILLTIIIFSSFAHADVPPSQTFKYINQGQFGEYITEYGADYRLLDIYAFPFQLCFYNTTPNAFTLGLRMGHRRSESLLRWVWAANRNNPVGENATLTFGRDGNLVLADANGRVAWQTNTANKGVVGLKLLNNGNLVLYDAQNQFVWQSFDYPTDTLLVGQEFRRPNGPLKIMSRVSEIDGSEGPYSLVMEKNRLALYLKPNSRSKPILYYSTDKDFSEMSSTLSRVVFNTAPETDEAYAYEIRYELIPRGSSPGVSTMILGRPKYNSTLSLLRLGSDGNLKVYTYYDKVDWGAWETTYTLFDRDSRVSECRLPSKCGALGVCNEEQCVGCPTPQGLVAWDKSTCGVPKLGSCNSTTKFGYIKVVGVEHFMNWFSEGEGPVKVEECKAKCDKDCGCLGYFYREESSKCLLASVLGTLIKVPIPAHVAYIKTLTN</sequence>
<proteinExistence type="predicted"/>
<dbReference type="EMBL" id="JBBNAF010000004">
    <property type="protein sequence ID" value="KAK9150529.1"/>
    <property type="molecule type" value="Genomic_DNA"/>
</dbReference>
<dbReference type="PANTHER" id="PTHR32444:SF230">
    <property type="entry name" value="EPIDERMIS-SPECIFIC SECRETED GLYCOPROTEIN EP1-LIKE"/>
    <property type="match status" value="1"/>
</dbReference>
<gene>
    <name evidence="3" type="ORF">Syun_008838</name>
</gene>
<dbReference type="Pfam" id="PF01453">
    <property type="entry name" value="B_lectin"/>
    <property type="match status" value="1"/>
</dbReference>
<dbReference type="InterPro" id="IPR001480">
    <property type="entry name" value="Bulb-type_lectin_dom"/>
</dbReference>
<evidence type="ECO:0000259" key="2">
    <source>
        <dbReference type="PROSITE" id="PS50927"/>
    </source>
</evidence>
<feature type="domain" description="Bulb-type lectin" evidence="2">
    <location>
        <begin position="26"/>
        <end position="157"/>
    </location>
</feature>
<organism evidence="3 4">
    <name type="scientific">Stephania yunnanensis</name>
    <dbReference type="NCBI Taxonomy" id="152371"/>
    <lineage>
        <taxon>Eukaryota</taxon>
        <taxon>Viridiplantae</taxon>
        <taxon>Streptophyta</taxon>
        <taxon>Embryophyta</taxon>
        <taxon>Tracheophyta</taxon>
        <taxon>Spermatophyta</taxon>
        <taxon>Magnoliopsida</taxon>
        <taxon>Ranunculales</taxon>
        <taxon>Menispermaceae</taxon>
        <taxon>Menispermoideae</taxon>
        <taxon>Cissampelideae</taxon>
        <taxon>Stephania</taxon>
    </lineage>
</organism>
<reference evidence="3 4" key="1">
    <citation type="submission" date="2024-01" db="EMBL/GenBank/DDBJ databases">
        <title>Genome assemblies of Stephania.</title>
        <authorList>
            <person name="Yang L."/>
        </authorList>
    </citation>
    <scope>NUCLEOTIDE SEQUENCE [LARGE SCALE GENOMIC DNA]</scope>
    <source>
        <strain evidence="3">YNDBR</strain>
        <tissue evidence="3">Leaf</tissue>
    </source>
</reference>
<dbReference type="Gene3D" id="2.90.10.10">
    <property type="entry name" value="Bulb-type lectin domain"/>
    <property type="match status" value="1"/>
</dbReference>
<evidence type="ECO:0000256" key="1">
    <source>
        <dbReference type="SAM" id="SignalP"/>
    </source>
</evidence>
<accession>A0AAP0KFB0</accession>
<dbReference type="PROSITE" id="PS50927">
    <property type="entry name" value="BULB_LECTIN"/>
    <property type="match status" value="1"/>
</dbReference>
<evidence type="ECO:0000313" key="4">
    <source>
        <dbReference type="Proteomes" id="UP001420932"/>
    </source>
</evidence>
<feature type="chain" id="PRO_5043034848" description="Bulb-type lectin domain-containing protein" evidence="1">
    <location>
        <begin position="22"/>
        <end position="440"/>
    </location>
</feature>
<dbReference type="PANTHER" id="PTHR32444">
    <property type="entry name" value="BULB-TYPE LECTIN DOMAIN-CONTAINING PROTEIN"/>
    <property type="match status" value="1"/>
</dbReference>
<name>A0AAP0KFB0_9MAGN</name>
<dbReference type="SUPFAM" id="SSF51110">
    <property type="entry name" value="alpha-D-mannose-specific plant lectins"/>
    <property type="match status" value="1"/>
</dbReference>
<dbReference type="PIRSF" id="PIRSF002686">
    <property type="entry name" value="SLG"/>
    <property type="match status" value="1"/>
</dbReference>
<comment type="caution">
    <text evidence="3">The sequence shown here is derived from an EMBL/GenBank/DDBJ whole genome shotgun (WGS) entry which is preliminary data.</text>
</comment>
<dbReference type="SMART" id="SM00108">
    <property type="entry name" value="B_lectin"/>
    <property type="match status" value="1"/>
</dbReference>
<dbReference type="Proteomes" id="UP001420932">
    <property type="component" value="Unassembled WGS sequence"/>
</dbReference>
<dbReference type="CDD" id="cd00028">
    <property type="entry name" value="B_lectin"/>
    <property type="match status" value="1"/>
</dbReference>
<dbReference type="InterPro" id="IPR035446">
    <property type="entry name" value="SLSG/EP1"/>
</dbReference>
<protein>
    <recommendedName>
        <fullName evidence="2">Bulb-type lectin domain-containing protein</fullName>
    </recommendedName>
</protein>
<dbReference type="AlphaFoldDB" id="A0AAP0KFB0"/>
<dbReference type="InterPro" id="IPR036426">
    <property type="entry name" value="Bulb-type_lectin_dom_sf"/>
</dbReference>
<keyword evidence="4" id="KW-1185">Reference proteome</keyword>